<feature type="domain" description="Mce/MlaD" evidence="1">
    <location>
        <begin position="39"/>
        <end position="110"/>
    </location>
</feature>
<dbReference type="InterPro" id="IPR052336">
    <property type="entry name" value="MlaD_Phospholipid_Transporter"/>
</dbReference>
<dbReference type="InterPro" id="IPR003399">
    <property type="entry name" value="Mce/MlaD"/>
</dbReference>
<dbReference type="STRING" id="1210089.GCA_001613165_01561"/>
<dbReference type="PANTHER" id="PTHR33371">
    <property type="entry name" value="INTERMEMBRANE PHOSPHOLIPID TRANSPORT SYSTEM BINDING PROTEIN MLAD-RELATED"/>
    <property type="match status" value="1"/>
</dbReference>
<dbReference type="PANTHER" id="PTHR33371:SF4">
    <property type="entry name" value="INTERMEMBRANE PHOSPHOLIPID TRANSPORT SYSTEM BINDING PROTEIN MLAD"/>
    <property type="match status" value="1"/>
</dbReference>
<dbReference type="Pfam" id="PF02470">
    <property type="entry name" value="MlaD"/>
    <property type="match status" value="1"/>
</dbReference>
<gene>
    <name evidence="2" type="ORF">DFR68_102234</name>
</gene>
<keyword evidence="3" id="KW-1185">Reference proteome</keyword>
<comment type="caution">
    <text evidence="2">The sequence shown here is derived from an EMBL/GenBank/DDBJ whole genome shotgun (WGS) entry which is preliminary data.</text>
</comment>
<dbReference type="Proteomes" id="UP000255355">
    <property type="component" value="Unassembled WGS sequence"/>
</dbReference>
<proteinExistence type="predicted"/>
<dbReference type="GO" id="GO:0005576">
    <property type="term" value="C:extracellular region"/>
    <property type="evidence" value="ECO:0007669"/>
    <property type="project" value="TreeGrafter"/>
</dbReference>
<dbReference type="AlphaFoldDB" id="A0A370HBF0"/>
<evidence type="ECO:0000313" key="3">
    <source>
        <dbReference type="Proteomes" id="UP000255355"/>
    </source>
</evidence>
<evidence type="ECO:0000259" key="1">
    <source>
        <dbReference type="Pfam" id="PF02470"/>
    </source>
</evidence>
<accession>A0A370HBF0</accession>
<sequence length="363" mass="36940">MWTRVLGSRGLMSAAVVVVLVLAAAIGLKLTKSGPPLRTYCADLPDAIGLYDGSAVTIMGVPVGRVSAIEPGGGSARVRFTVPADRTLPPDVGAVTVSDTLIADRRLALIGAEPSDPGWDPSRCITKTLTPKSLSETFAALAALADQLNGSGEPALGNGLDALERATAGSGDQLNATINQLAKALAAPDAAIGRIGELIDALSELAHKTRGSWPAVQESVSGLTQTFGDINTVAIAPIVQIIDALVEVLPQMNDAITMFATPGVRALDAIPDLPRLISAGVGSLSEIIRMTPALASGFAGAVDPASGQLRIGYAPPKLALPQQDTSQICTAVQAITGQRCAEAEGGAVTVPTVPLLLAAVSAR</sequence>
<reference evidence="2 3" key="1">
    <citation type="submission" date="2018-07" db="EMBL/GenBank/DDBJ databases">
        <title>Genomic Encyclopedia of Type Strains, Phase IV (KMG-IV): sequencing the most valuable type-strain genomes for metagenomic binning, comparative biology and taxonomic classification.</title>
        <authorList>
            <person name="Goeker M."/>
        </authorList>
    </citation>
    <scope>NUCLEOTIDE SEQUENCE [LARGE SCALE GENOMIC DNA]</scope>
    <source>
        <strain evidence="2 3">DSM 44952</strain>
    </source>
</reference>
<name>A0A370HBF0_9NOCA</name>
<evidence type="ECO:0000313" key="2">
    <source>
        <dbReference type="EMBL" id="RDI54110.1"/>
    </source>
</evidence>
<protein>
    <submittedName>
        <fullName evidence="2">Virulence factor Mce-like protein</fullName>
    </submittedName>
</protein>
<organism evidence="2 3">
    <name type="scientific">Nocardia mexicana</name>
    <dbReference type="NCBI Taxonomy" id="279262"/>
    <lineage>
        <taxon>Bacteria</taxon>
        <taxon>Bacillati</taxon>
        <taxon>Actinomycetota</taxon>
        <taxon>Actinomycetes</taxon>
        <taxon>Mycobacteriales</taxon>
        <taxon>Nocardiaceae</taxon>
        <taxon>Nocardia</taxon>
    </lineage>
</organism>
<dbReference type="EMBL" id="QQAZ01000002">
    <property type="protein sequence ID" value="RDI54110.1"/>
    <property type="molecule type" value="Genomic_DNA"/>
</dbReference>